<dbReference type="EMBL" id="GBRH01158177">
    <property type="protein sequence ID" value="JAE39719.1"/>
    <property type="molecule type" value="Transcribed_RNA"/>
</dbReference>
<name>A0A0A9HV73_ARUDO</name>
<accession>A0A0A9HV73</accession>
<evidence type="ECO:0000313" key="1">
    <source>
        <dbReference type="EMBL" id="JAE39719.1"/>
    </source>
</evidence>
<proteinExistence type="predicted"/>
<reference evidence="1" key="1">
    <citation type="submission" date="2014-09" db="EMBL/GenBank/DDBJ databases">
        <authorList>
            <person name="Magalhaes I.L.F."/>
            <person name="Oliveira U."/>
            <person name="Santos F.R."/>
            <person name="Vidigal T.H.D.A."/>
            <person name="Brescovit A.D."/>
            <person name="Santos A.J."/>
        </authorList>
    </citation>
    <scope>NUCLEOTIDE SEQUENCE</scope>
    <source>
        <tissue evidence="1">Shoot tissue taken approximately 20 cm above the soil surface</tissue>
    </source>
</reference>
<sequence>MNLKCLIVVD</sequence>
<reference evidence="1" key="2">
    <citation type="journal article" date="2015" name="Data Brief">
        <title>Shoot transcriptome of the giant reed, Arundo donax.</title>
        <authorList>
            <person name="Barrero R.A."/>
            <person name="Guerrero F.D."/>
            <person name="Moolhuijzen P."/>
            <person name="Goolsby J.A."/>
            <person name="Tidwell J."/>
            <person name="Bellgard S.E."/>
            <person name="Bellgard M.I."/>
        </authorList>
    </citation>
    <scope>NUCLEOTIDE SEQUENCE</scope>
    <source>
        <tissue evidence="1">Shoot tissue taken approximately 20 cm above the soil surface</tissue>
    </source>
</reference>
<protein>
    <submittedName>
        <fullName evidence="1">Uncharacterized protein</fullName>
    </submittedName>
</protein>
<organism evidence="1">
    <name type="scientific">Arundo donax</name>
    <name type="common">Giant reed</name>
    <name type="synonym">Donax arundinaceus</name>
    <dbReference type="NCBI Taxonomy" id="35708"/>
    <lineage>
        <taxon>Eukaryota</taxon>
        <taxon>Viridiplantae</taxon>
        <taxon>Streptophyta</taxon>
        <taxon>Embryophyta</taxon>
        <taxon>Tracheophyta</taxon>
        <taxon>Spermatophyta</taxon>
        <taxon>Magnoliopsida</taxon>
        <taxon>Liliopsida</taxon>
        <taxon>Poales</taxon>
        <taxon>Poaceae</taxon>
        <taxon>PACMAD clade</taxon>
        <taxon>Arundinoideae</taxon>
        <taxon>Arundineae</taxon>
        <taxon>Arundo</taxon>
    </lineage>
</organism>